<name>A0A4Y9YWI3_9AGAM</name>
<gene>
    <name evidence="2" type="ORF">EVG20_g5053</name>
</gene>
<feature type="region of interest" description="Disordered" evidence="1">
    <location>
        <begin position="383"/>
        <end position="406"/>
    </location>
</feature>
<sequence>MPPILRYTLPWSNTKEFTGIRMAAQWTGHTAAEPTTRLRDMYGHATQQHAHCAPCRPPRASHSRRRYDVHSSVPRTEVDLPTTGRSKEKEAGLGGGGARHHARSCAGVLMEAGPTRADNGSLPAGEKPCTSRLLTGLLSLPLVVCAQDRPILYPSKSNAHIPPPSAGTCAGNATLSPTCPFSRHPLPPHLLLGTGSNFLKFAPWRAAFDAQEQVIVVSALSLTRIAKAPALWRAECASYLSALSMASILGDTRGAQPPRFGAPQSVEKDYRADVFAPILARIVELTAVRPYAGKVGDLRGPMEVCRIMLECQVLRRGTRYARKEFDVMTGSFSSGLGPIFVDQLVSATPNSNHEMGLYSDAAAAQGGTFPDLILAEEEEFEKAREATKEASKASVKAGSKELVKQR</sequence>
<evidence type="ECO:0000313" key="2">
    <source>
        <dbReference type="EMBL" id="TFY66033.1"/>
    </source>
</evidence>
<comment type="caution">
    <text evidence="2">The sequence shown here is derived from an EMBL/GenBank/DDBJ whole genome shotgun (WGS) entry which is preliminary data.</text>
</comment>
<dbReference type="Proteomes" id="UP000298327">
    <property type="component" value="Unassembled WGS sequence"/>
</dbReference>
<accession>A0A4Y9YWI3</accession>
<dbReference type="STRING" id="205917.A0A4Y9YWI3"/>
<evidence type="ECO:0000256" key="1">
    <source>
        <dbReference type="SAM" id="MobiDB-lite"/>
    </source>
</evidence>
<keyword evidence="3" id="KW-1185">Reference proteome</keyword>
<dbReference type="EMBL" id="SEOQ01000284">
    <property type="protein sequence ID" value="TFY66033.1"/>
    <property type="molecule type" value="Genomic_DNA"/>
</dbReference>
<reference evidence="2 3" key="1">
    <citation type="submission" date="2019-02" db="EMBL/GenBank/DDBJ databases">
        <title>Genome sequencing of the rare red list fungi Dentipellis fragilis.</title>
        <authorList>
            <person name="Buettner E."/>
            <person name="Kellner H."/>
        </authorList>
    </citation>
    <scope>NUCLEOTIDE SEQUENCE [LARGE SCALE GENOMIC DNA]</scope>
    <source>
        <strain evidence="2 3">DSM 105465</strain>
    </source>
</reference>
<feature type="region of interest" description="Disordered" evidence="1">
    <location>
        <begin position="49"/>
        <end position="100"/>
    </location>
</feature>
<protein>
    <submittedName>
        <fullName evidence="2">Uncharacterized protein</fullName>
    </submittedName>
</protein>
<evidence type="ECO:0000313" key="3">
    <source>
        <dbReference type="Proteomes" id="UP000298327"/>
    </source>
</evidence>
<organism evidence="2 3">
    <name type="scientific">Dentipellis fragilis</name>
    <dbReference type="NCBI Taxonomy" id="205917"/>
    <lineage>
        <taxon>Eukaryota</taxon>
        <taxon>Fungi</taxon>
        <taxon>Dikarya</taxon>
        <taxon>Basidiomycota</taxon>
        <taxon>Agaricomycotina</taxon>
        <taxon>Agaricomycetes</taxon>
        <taxon>Russulales</taxon>
        <taxon>Hericiaceae</taxon>
        <taxon>Dentipellis</taxon>
    </lineage>
</organism>
<proteinExistence type="predicted"/>
<dbReference type="AlphaFoldDB" id="A0A4Y9YWI3"/>